<dbReference type="InterPro" id="IPR011009">
    <property type="entry name" value="Kinase-like_dom_sf"/>
</dbReference>
<evidence type="ECO:0000259" key="1">
    <source>
        <dbReference type="Pfam" id="PF01636"/>
    </source>
</evidence>
<dbReference type="KEGG" id="tap:GZ22_11125"/>
<gene>
    <name evidence="2" type="ORF">GZ22_11125</name>
</gene>
<dbReference type="HOGENOM" id="CLU_093117_0_0_9"/>
<dbReference type="AlphaFoldDB" id="A0A075LLE2"/>
<protein>
    <submittedName>
        <fullName evidence="2">Phosphotransferase</fullName>
    </submittedName>
</protein>
<dbReference type="Gene3D" id="3.90.1200.10">
    <property type="match status" value="1"/>
</dbReference>
<accession>A0A075LLE2</accession>
<proteinExistence type="predicted"/>
<dbReference type="Proteomes" id="UP000027980">
    <property type="component" value="Chromosome"/>
</dbReference>
<dbReference type="GeneID" id="34220262"/>
<dbReference type="PANTHER" id="PTHR40086:SF1">
    <property type="entry name" value="CELL CYCLE REGULATOR CCRZ"/>
    <property type="match status" value="1"/>
</dbReference>
<organism evidence="2 3">
    <name type="scientific">Terribacillus saccharophilus</name>
    <dbReference type="NCBI Taxonomy" id="361277"/>
    <lineage>
        <taxon>Bacteria</taxon>
        <taxon>Bacillati</taxon>
        <taxon>Bacillota</taxon>
        <taxon>Bacilli</taxon>
        <taxon>Bacillales</taxon>
        <taxon>Bacillaceae</taxon>
        <taxon>Terribacillus</taxon>
    </lineage>
</organism>
<dbReference type="Pfam" id="PF01636">
    <property type="entry name" value="APH"/>
    <property type="match status" value="1"/>
</dbReference>
<dbReference type="OrthoDB" id="3171511at2"/>
<evidence type="ECO:0000313" key="2">
    <source>
        <dbReference type="EMBL" id="AIF67144.1"/>
    </source>
</evidence>
<name>A0A075LLE2_9BACI</name>
<feature type="domain" description="Aminoglycoside phosphotransferase" evidence="1">
    <location>
        <begin position="17"/>
        <end position="215"/>
    </location>
</feature>
<evidence type="ECO:0000313" key="3">
    <source>
        <dbReference type="Proteomes" id="UP000027980"/>
    </source>
</evidence>
<dbReference type="InterPro" id="IPR002575">
    <property type="entry name" value="Aminoglycoside_PTrfase"/>
</dbReference>
<sequence length="261" mass="30079">MNWLEHILGNEWKIAPAGGVTGEAYYAKSGDRQLFLKRNSSPFLAVLSAEGIVPKLVWTKRMENGDVITAQEWLMGRGLTFSEMSDPRVAKLLSKIHHSSEMLNLLMRMGKKPLQPEAKMEELRGKAAGFQDRLPALKQVLASLEQFLPEMPDQLLAVCHFDIDHNNWMISQRDELYLVDWDSALIADPAADIGMLLRKYVPYTDWEDWMKAYGKPLNNALLRRIYWYEAARIIMSLRDDNMERKSKELEQLLTEVHKLSC</sequence>
<dbReference type="InterPro" id="IPR052077">
    <property type="entry name" value="CcrZ_PhaseVar_Mediator"/>
</dbReference>
<reference evidence="2 3" key="1">
    <citation type="submission" date="2014-07" db="EMBL/GenBank/DDBJ databases">
        <title>Complete genome sequence of a moderately halophilic bacterium Terribacillus aidingensis MP602, isolated from Cryptomeria fortunei in Tianmu mountain in China.</title>
        <authorList>
            <person name="Wang Y."/>
            <person name="Lu P."/>
            <person name="Zhang L."/>
        </authorList>
    </citation>
    <scope>NUCLEOTIDE SEQUENCE [LARGE SCALE GENOMIC DNA]</scope>
    <source>
        <strain evidence="2 3">MP602</strain>
    </source>
</reference>
<dbReference type="PANTHER" id="PTHR40086">
    <property type="entry name" value="PHOSPHOTRANSFERASE YTMP-RELATED"/>
    <property type="match status" value="1"/>
</dbReference>
<dbReference type="RefSeq" id="WP_038562341.1">
    <property type="nucleotide sequence ID" value="NZ_CP008876.1"/>
</dbReference>
<dbReference type="SUPFAM" id="SSF56112">
    <property type="entry name" value="Protein kinase-like (PK-like)"/>
    <property type="match status" value="1"/>
</dbReference>
<dbReference type="EMBL" id="CP008876">
    <property type="protein sequence ID" value="AIF67144.1"/>
    <property type="molecule type" value="Genomic_DNA"/>
</dbReference>
<dbReference type="GO" id="GO:0016740">
    <property type="term" value="F:transferase activity"/>
    <property type="evidence" value="ECO:0007669"/>
    <property type="project" value="UniProtKB-KW"/>
</dbReference>